<dbReference type="PROSITE" id="PS50404">
    <property type="entry name" value="GST_NTER"/>
    <property type="match status" value="1"/>
</dbReference>
<keyword evidence="3" id="KW-0808">Transferase</keyword>
<name>A0A2S0NC94_9HYPH</name>
<dbReference type="InterPro" id="IPR036282">
    <property type="entry name" value="Glutathione-S-Trfase_C_sf"/>
</dbReference>
<organism evidence="3 4">
    <name type="scientific">Phreatobacter cathodiphilus</name>
    <dbReference type="NCBI Taxonomy" id="1868589"/>
    <lineage>
        <taxon>Bacteria</taxon>
        <taxon>Pseudomonadati</taxon>
        <taxon>Pseudomonadota</taxon>
        <taxon>Alphaproteobacteria</taxon>
        <taxon>Hyphomicrobiales</taxon>
        <taxon>Phreatobacteraceae</taxon>
        <taxon>Phreatobacter</taxon>
    </lineage>
</organism>
<dbReference type="KEGG" id="phr:C6569_11590"/>
<dbReference type="InterPro" id="IPR036249">
    <property type="entry name" value="Thioredoxin-like_sf"/>
</dbReference>
<dbReference type="SUPFAM" id="SSF52833">
    <property type="entry name" value="Thioredoxin-like"/>
    <property type="match status" value="1"/>
</dbReference>
<dbReference type="PANTHER" id="PTHR44051:SF2">
    <property type="entry name" value="HYPOTHETICAL GLUTATHIONE S-TRANSFERASE LIKE PROTEIN"/>
    <property type="match status" value="1"/>
</dbReference>
<dbReference type="EMBL" id="CP027668">
    <property type="protein sequence ID" value="AVO45656.1"/>
    <property type="molecule type" value="Genomic_DNA"/>
</dbReference>
<dbReference type="Gene3D" id="1.20.1050.10">
    <property type="match status" value="1"/>
</dbReference>
<evidence type="ECO:0000313" key="3">
    <source>
        <dbReference type="EMBL" id="AVO45656.1"/>
    </source>
</evidence>
<dbReference type="Proteomes" id="UP000237889">
    <property type="component" value="Chromosome"/>
</dbReference>
<dbReference type="SFLD" id="SFLDS00019">
    <property type="entry name" value="Glutathione_Transferase_(cytos"/>
    <property type="match status" value="1"/>
</dbReference>
<sequence length="213" mass="23694">MTLVLHAMQRSANCYKVRLLLAHLGLPFVLKDVDILRGDTRTPTFLAMNPLGRVPVVQLGATTVLVESNAILMYLGEGTDFVPYDKVERAVMMQWLFFEQNAHHPSIGEARFWMSLVPGGRELKRDLIDDWMERAEAALSRMETQLATTPYIAGHRLTLADLALYANTHLAHEADLDLALFPAVRDWTGRIAALPGHVGMDWRPAPLQAAGAP</sequence>
<dbReference type="AlphaFoldDB" id="A0A2S0NC94"/>
<dbReference type="PANTHER" id="PTHR44051">
    <property type="entry name" value="GLUTATHIONE S-TRANSFERASE-RELATED"/>
    <property type="match status" value="1"/>
</dbReference>
<reference evidence="3 4" key="1">
    <citation type="submission" date="2018-03" db="EMBL/GenBank/DDBJ databases">
        <title>Genome sequencing of Phreatobacter sp.</title>
        <authorList>
            <person name="Kim S.-J."/>
            <person name="Heo J."/>
            <person name="Kwon S.-W."/>
        </authorList>
    </citation>
    <scope>NUCLEOTIDE SEQUENCE [LARGE SCALE GENOMIC DNA]</scope>
    <source>
        <strain evidence="3 4">S-12</strain>
    </source>
</reference>
<keyword evidence="4" id="KW-1185">Reference proteome</keyword>
<dbReference type="CDD" id="cd03056">
    <property type="entry name" value="GST_N_4"/>
    <property type="match status" value="1"/>
</dbReference>
<feature type="domain" description="GST C-terminal" evidence="2">
    <location>
        <begin position="85"/>
        <end position="208"/>
    </location>
</feature>
<dbReference type="SFLD" id="SFLDG00358">
    <property type="entry name" value="Main_(cytGST)"/>
    <property type="match status" value="1"/>
</dbReference>
<dbReference type="InterPro" id="IPR040079">
    <property type="entry name" value="Glutathione_S-Trfase"/>
</dbReference>
<gene>
    <name evidence="3" type="ORF">C6569_11590</name>
</gene>
<proteinExistence type="predicted"/>
<dbReference type="Gene3D" id="3.40.30.10">
    <property type="entry name" value="Glutaredoxin"/>
    <property type="match status" value="1"/>
</dbReference>
<dbReference type="SFLD" id="SFLDG01151">
    <property type="entry name" value="Main.2:_Nu-like"/>
    <property type="match status" value="1"/>
</dbReference>
<dbReference type="Pfam" id="PF00043">
    <property type="entry name" value="GST_C"/>
    <property type="match status" value="1"/>
</dbReference>
<accession>A0A2S0NC94</accession>
<dbReference type="InterPro" id="IPR004046">
    <property type="entry name" value="GST_C"/>
</dbReference>
<dbReference type="PROSITE" id="PS50405">
    <property type="entry name" value="GST_CTER"/>
    <property type="match status" value="1"/>
</dbReference>
<evidence type="ECO:0000259" key="2">
    <source>
        <dbReference type="PROSITE" id="PS50405"/>
    </source>
</evidence>
<evidence type="ECO:0000259" key="1">
    <source>
        <dbReference type="PROSITE" id="PS50404"/>
    </source>
</evidence>
<dbReference type="InterPro" id="IPR004045">
    <property type="entry name" value="Glutathione_S-Trfase_N"/>
</dbReference>
<dbReference type="Pfam" id="PF13409">
    <property type="entry name" value="GST_N_2"/>
    <property type="match status" value="1"/>
</dbReference>
<dbReference type="GO" id="GO:0016740">
    <property type="term" value="F:transferase activity"/>
    <property type="evidence" value="ECO:0007669"/>
    <property type="project" value="UniProtKB-KW"/>
</dbReference>
<feature type="domain" description="GST N-terminal" evidence="1">
    <location>
        <begin position="1"/>
        <end position="83"/>
    </location>
</feature>
<evidence type="ECO:0000313" key="4">
    <source>
        <dbReference type="Proteomes" id="UP000237889"/>
    </source>
</evidence>
<dbReference type="SUPFAM" id="SSF47616">
    <property type="entry name" value="GST C-terminal domain-like"/>
    <property type="match status" value="1"/>
</dbReference>
<protein>
    <submittedName>
        <fullName evidence="3">Glutathione S-transferase</fullName>
    </submittedName>
</protein>
<dbReference type="RefSeq" id="WP_106748997.1">
    <property type="nucleotide sequence ID" value="NZ_CP027668.1"/>
</dbReference>
<dbReference type="InterPro" id="IPR010987">
    <property type="entry name" value="Glutathione-S-Trfase_C-like"/>
</dbReference>
<dbReference type="OrthoDB" id="9810080at2"/>